<evidence type="ECO:0000256" key="8">
    <source>
        <dbReference type="ARBA" id="ARBA00023204"/>
    </source>
</evidence>
<evidence type="ECO:0000256" key="9">
    <source>
        <dbReference type="ARBA" id="ARBA00023295"/>
    </source>
</evidence>
<evidence type="ECO:0000256" key="4">
    <source>
        <dbReference type="ARBA" id="ARBA00022763"/>
    </source>
</evidence>
<keyword evidence="5" id="KW-0378">Hydrolase</keyword>
<dbReference type="Pfam" id="PF00730">
    <property type="entry name" value="HhH-GPD"/>
    <property type="match status" value="1"/>
</dbReference>
<dbReference type="GO" id="GO:0019104">
    <property type="term" value="F:DNA N-glycosylase activity"/>
    <property type="evidence" value="ECO:0007669"/>
    <property type="project" value="UniProtKB-ARBA"/>
</dbReference>
<dbReference type="GO" id="GO:0003677">
    <property type="term" value="F:DNA binding"/>
    <property type="evidence" value="ECO:0007669"/>
    <property type="project" value="InterPro"/>
</dbReference>
<keyword evidence="2" id="KW-0004">4Fe-4S</keyword>
<keyword evidence="3" id="KW-0479">Metal-binding</keyword>
<evidence type="ECO:0000259" key="10">
    <source>
        <dbReference type="SMART" id="SM00478"/>
    </source>
</evidence>
<dbReference type="InterPro" id="IPR023170">
    <property type="entry name" value="HhH_base_excis_C"/>
</dbReference>
<comment type="similarity">
    <text evidence="1">Belongs to the Nth/MutY family.</text>
</comment>
<reference evidence="11 12" key="1">
    <citation type="submission" date="2019-05" db="EMBL/GenBank/DDBJ databases">
        <title>Arcobacter sp. nov., isolated from sea sediment.</title>
        <authorList>
            <person name="Kim W."/>
        </authorList>
    </citation>
    <scope>NUCLEOTIDE SEQUENCE [LARGE SCALE GENOMIC DNA]</scope>
    <source>
        <strain evidence="11 12">CAU 1517</strain>
    </source>
</reference>
<dbReference type="SUPFAM" id="SSF48150">
    <property type="entry name" value="DNA-glycosylase"/>
    <property type="match status" value="1"/>
</dbReference>
<protein>
    <submittedName>
        <fullName evidence="11">3-methyladenine DNA glycosylase</fullName>
    </submittedName>
</protein>
<dbReference type="AlphaFoldDB" id="A0A5R8Y5A4"/>
<name>A0A5R8Y5A4_9BACT</name>
<dbReference type="GO" id="GO:0051539">
    <property type="term" value="F:4 iron, 4 sulfur cluster binding"/>
    <property type="evidence" value="ECO:0007669"/>
    <property type="project" value="UniProtKB-KW"/>
</dbReference>
<dbReference type="GO" id="GO:0046872">
    <property type="term" value="F:metal ion binding"/>
    <property type="evidence" value="ECO:0007669"/>
    <property type="project" value="UniProtKB-KW"/>
</dbReference>
<evidence type="ECO:0000256" key="1">
    <source>
        <dbReference type="ARBA" id="ARBA00008343"/>
    </source>
</evidence>
<dbReference type="PANTHER" id="PTHR10359">
    <property type="entry name" value="A/G-SPECIFIC ADENINE GLYCOSYLASE/ENDONUCLEASE III"/>
    <property type="match status" value="1"/>
</dbReference>
<sequence>MEIKDSFDLLKFLKKQNLLENSPEFWWPNSNDFEITIGAILTQNTKWENVEKSLKNLKDLNLLSLEALIEVDIEILIKAITPSGFKNQKSHRIKLFAKNILDEFGSFENFQKNVSRAWLLSQKGIGQETADAILCYGCHQEFMVVDKYTQKLLLLFNYKFDSYEDLSAWCEYGINENLDRIYELYGYEISLNKLYCRFHGKIIEYMKQSKSKSFTRVEK</sequence>
<dbReference type="InterPro" id="IPR000445">
    <property type="entry name" value="HhH_motif"/>
</dbReference>
<keyword evidence="4" id="KW-0227">DNA damage</keyword>
<keyword evidence="6" id="KW-0408">Iron</keyword>
<gene>
    <name evidence="11" type="ORF">FDK22_03065</name>
</gene>
<dbReference type="InterPro" id="IPR003265">
    <property type="entry name" value="HhH-GPD_domain"/>
</dbReference>
<keyword evidence="12" id="KW-1185">Reference proteome</keyword>
<dbReference type="Gene3D" id="1.10.1670.10">
    <property type="entry name" value="Helix-hairpin-Helix base-excision DNA repair enzymes (C-terminal)"/>
    <property type="match status" value="1"/>
</dbReference>
<dbReference type="Gene3D" id="1.10.340.30">
    <property type="entry name" value="Hypothetical protein, domain 2"/>
    <property type="match status" value="1"/>
</dbReference>
<dbReference type="Proteomes" id="UP000308901">
    <property type="component" value="Unassembled WGS sequence"/>
</dbReference>
<keyword evidence="9" id="KW-0326">Glycosidase</keyword>
<accession>A0A5R8Y5A4</accession>
<keyword evidence="8" id="KW-0234">DNA repair</keyword>
<proteinExistence type="inferred from homology"/>
<evidence type="ECO:0000313" key="11">
    <source>
        <dbReference type="EMBL" id="TLP41287.1"/>
    </source>
</evidence>
<comment type="caution">
    <text evidence="11">The sequence shown here is derived from an EMBL/GenBank/DDBJ whole genome shotgun (WGS) entry which is preliminary data.</text>
</comment>
<dbReference type="Pfam" id="PF00633">
    <property type="entry name" value="HHH"/>
    <property type="match status" value="1"/>
</dbReference>
<dbReference type="InterPro" id="IPR011257">
    <property type="entry name" value="DNA_glycosylase"/>
</dbReference>
<evidence type="ECO:0000256" key="2">
    <source>
        <dbReference type="ARBA" id="ARBA00022485"/>
    </source>
</evidence>
<evidence type="ECO:0000256" key="6">
    <source>
        <dbReference type="ARBA" id="ARBA00023004"/>
    </source>
</evidence>
<dbReference type="CDD" id="cd00056">
    <property type="entry name" value="ENDO3c"/>
    <property type="match status" value="1"/>
</dbReference>
<dbReference type="GO" id="GO:0006284">
    <property type="term" value="P:base-excision repair"/>
    <property type="evidence" value="ECO:0007669"/>
    <property type="project" value="InterPro"/>
</dbReference>
<evidence type="ECO:0000313" key="12">
    <source>
        <dbReference type="Proteomes" id="UP000308901"/>
    </source>
</evidence>
<dbReference type="SMART" id="SM00478">
    <property type="entry name" value="ENDO3c"/>
    <property type="match status" value="1"/>
</dbReference>
<dbReference type="EMBL" id="VANU01000001">
    <property type="protein sequence ID" value="TLP41287.1"/>
    <property type="molecule type" value="Genomic_DNA"/>
</dbReference>
<evidence type="ECO:0000256" key="5">
    <source>
        <dbReference type="ARBA" id="ARBA00022801"/>
    </source>
</evidence>
<evidence type="ECO:0000256" key="7">
    <source>
        <dbReference type="ARBA" id="ARBA00023014"/>
    </source>
</evidence>
<dbReference type="OrthoDB" id="9802365at2"/>
<evidence type="ECO:0000256" key="3">
    <source>
        <dbReference type="ARBA" id="ARBA00022723"/>
    </source>
</evidence>
<dbReference type="PANTHER" id="PTHR10359:SF19">
    <property type="entry name" value="DNA REPAIR GLYCOSYLASE MJ1434-RELATED"/>
    <property type="match status" value="1"/>
</dbReference>
<keyword evidence="7" id="KW-0411">Iron-sulfur</keyword>
<dbReference type="NCBIfam" id="NF010494">
    <property type="entry name" value="PRK13913.1"/>
    <property type="match status" value="1"/>
</dbReference>
<organism evidence="11 12">
    <name type="scientific">Arcobacter arenosus</name>
    <dbReference type="NCBI Taxonomy" id="2576037"/>
    <lineage>
        <taxon>Bacteria</taxon>
        <taxon>Pseudomonadati</taxon>
        <taxon>Campylobacterota</taxon>
        <taxon>Epsilonproteobacteria</taxon>
        <taxon>Campylobacterales</taxon>
        <taxon>Arcobacteraceae</taxon>
        <taxon>Arcobacter</taxon>
    </lineage>
</organism>
<feature type="domain" description="HhH-GPD" evidence="10">
    <location>
        <begin position="41"/>
        <end position="184"/>
    </location>
</feature>